<organism evidence="1 2">
    <name type="scientific">Pleionea mediterranea</name>
    <dbReference type="NCBI Taxonomy" id="523701"/>
    <lineage>
        <taxon>Bacteria</taxon>
        <taxon>Pseudomonadati</taxon>
        <taxon>Pseudomonadota</taxon>
        <taxon>Gammaproteobacteria</taxon>
        <taxon>Oceanospirillales</taxon>
        <taxon>Pleioneaceae</taxon>
        <taxon>Pleionea</taxon>
    </lineage>
</organism>
<dbReference type="Pfam" id="PF09650">
    <property type="entry name" value="PHA_gran_rgn"/>
    <property type="match status" value="1"/>
</dbReference>
<keyword evidence="2" id="KW-1185">Reference proteome</keyword>
<dbReference type="Proteomes" id="UP000245790">
    <property type="component" value="Unassembled WGS sequence"/>
</dbReference>
<proteinExistence type="predicted"/>
<evidence type="ECO:0000313" key="2">
    <source>
        <dbReference type="Proteomes" id="UP000245790"/>
    </source>
</evidence>
<name>A0A316FHI6_9GAMM</name>
<sequence>MPDIQLSQPHQLTQQQARAKVDKMTHQLESDLGLTIQWLDDDKLSFERSGANGVLTLTEQQVSVEVKLNFMLRAMKGTIEKELEKALRKAFG</sequence>
<gene>
    <name evidence="1" type="ORF">C8D97_110114</name>
</gene>
<comment type="caution">
    <text evidence="1">The sequence shown here is derived from an EMBL/GenBank/DDBJ whole genome shotgun (WGS) entry which is preliminary data.</text>
</comment>
<protein>
    <submittedName>
        <fullName evidence="1">Putative polyhydroxyalkanoate system protein</fullName>
    </submittedName>
</protein>
<accession>A0A316FHI6</accession>
<dbReference type="AlphaFoldDB" id="A0A316FHI6"/>
<dbReference type="NCBIfam" id="TIGR02610">
    <property type="entry name" value="PHA_gran_rgn"/>
    <property type="match status" value="1"/>
</dbReference>
<dbReference type="EMBL" id="QGGU01000010">
    <property type="protein sequence ID" value="PWK47899.1"/>
    <property type="molecule type" value="Genomic_DNA"/>
</dbReference>
<evidence type="ECO:0000313" key="1">
    <source>
        <dbReference type="EMBL" id="PWK47899.1"/>
    </source>
</evidence>
<dbReference type="RefSeq" id="WP_109764434.1">
    <property type="nucleotide sequence ID" value="NZ_QGGU01000010.1"/>
</dbReference>
<reference evidence="1 2" key="1">
    <citation type="submission" date="2018-05" db="EMBL/GenBank/DDBJ databases">
        <title>Genomic Encyclopedia of Type Strains, Phase IV (KMG-IV): sequencing the most valuable type-strain genomes for metagenomic binning, comparative biology and taxonomic classification.</title>
        <authorList>
            <person name="Goeker M."/>
        </authorList>
    </citation>
    <scope>NUCLEOTIDE SEQUENCE [LARGE SCALE GENOMIC DNA]</scope>
    <source>
        <strain evidence="1 2">DSM 25350</strain>
    </source>
</reference>
<dbReference type="OrthoDB" id="287584at2"/>
<dbReference type="InterPro" id="IPR013433">
    <property type="entry name" value="PHA_gran_rgn"/>
</dbReference>